<name>A0AAJ7J2V8_9HYME</name>
<evidence type="ECO:0000313" key="3">
    <source>
        <dbReference type="RefSeq" id="XP_017882798.1"/>
    </source>
</evidence>
<protein>
    <submittedName>
        <fullName evidence="3">Uncharacterized protein LOC108626573</fullName>
    </submittedName>
</protein>
<dbReference type="GeneID" id="108626573"/>
<evidence type="ECO:0000259" key="1">
    <source>
        <dbReference type="PROSITE" id="PS50878"/>
    </source>
</evidence>
<dbReference type="Pfam" id="PF00078">
    <property type="entry name" value="RVT_1"/>
    <property type="match status" value="1"/>
</dbReference>
<dbReference type="PROSITE" id="PS50878">
    <property type="entry name" value="RT_POL"/>
    <property type="match status" value="1"/>
</dbReference>
<dbReference type="PANTHER" id="PTHR19446">
    <property type="entry name" value="REVERSE TRANSCRIPTASES"/>
    <property type="match status" value="1"/>
</dbReference>
<proteinExistence type="predicted"/>
<feature type="non-terminal residue" evidence="3">
    <location>
        <position position="145"/>
    </location>
</feature>
<accession>A0AAJ7J2V8</accession>
<sequence length="145" mass="15881">MSTVDAISRVKSQIQTYVQENGAAVAISLDIANAFNSLPWCSILDAMEELKFPDYLKEMVTAYLSNRTIMYINAEAKVQERSILCGVPQGSTLAAPLWNVGYNRVLKTPMPPKTQITGYADDTIIVAGGRTIERAINRAEIAVAK</sequence>
<dbReference type="KEGG" id="ccal:108626573"/>
<dbReference type="RefSeq" id="XP_017882798.1">
    <property type="nucleotide sequence ID" value="XM_018027309.1"/>
</dbReference>
<feature type="domain" description="Reverse transcriptase" evidence="1">
    <location>
        <begin position="1"/>
        <end position="145"/>
    </location>
</feature>
<keyword evidence="2" id="KW-1185">Reference proteome</keyword>
<organism evidence="2 3">
    <name type="scientific">Ceratina calcarata</name>
    <dbReference type="NCBI Taxonomy" id="156304"/>
    <lineage>
        <taxon>Eukaryota</taxon>
        <taxon>Metazoa</taxon>
        <taxon>Ecdysozoa</taxon>
        <taxon>Arthropoda</taxon>
        <taxon>Hexapoda</taxon>
        <taxon>Insecta</taxon>
        <taxon>Pterygota</taxon>
        <taxon>Neoptera</taxon>
        <taxon>Endopterygota</taxon>
        <taxon>Hymenoptera</taxon>
        <taxon>Apocrita</taxon>
        <taxon>Aculeata</taxon>
        <taxon>Apoidea</taxon>
        <taxon>Anthophila</taxon>
        <taxon>Apidae</taxon>
        <taxon>Ceratina</taxon>
        <taxon>Zadontomerus</taxon>
    </lineage>
</organism>
<dbReference type="AlphaFoldDB" id="A0AAJ7J2V8"/>
<dbReference type="InterPro" id="IPR000477">
    <property type="entry name" value="RT_dom"/>
</dbReference>
<gene>
    <name evidence="3" type="primary">LOC108626573</name>
</gene>
<reference evidence="3" key="1">
    <citation type="submission" date="2025-08" db="UniProtKB">
        <authorList>
            <consortium name="RefSeq"/>
        </authorList>
    </citation>
    <scope>IDENTIFICATION</scope>
    <source>
        <tissue evidence="3">Whole body</tissue>
    </source>
</reference>
<evidence type="ECO:0000313" key="2">
    <source>
        <dbReference type="Proteomes" id="UP000694925"/>
    </source>
</evidence>
<dbReference type="Proteomes" id="UP000694925">
    <property type="component" value="Unplaced"/>
</dbReference>